<keyword evidence="4" id="KW-1185">Reference proteome</keyword>
<evidence type="ECO:0000256" key="1">
    <source>
        <dbReference type="SAM" id="MobiDB-lite"/>
    </source>
</evidence>
<evidence type="ECO:0000256" key="2">
    <source>
        <dbReference type="SAM" id="Phobius"/>
    </source>
</evidence>
<gene>
    <name evidence="3" type="ORF">ACJ41P_20795</name>
</gene>
<keyword evidence="2" id="KW-1133">Transmembrane helix</keyword>
<proteinExistence type="predicted"/>
<evidence type="ECO:0000313" key="3">
    <source>
        <dbReference type="EMBL" id="MFL7903586.1"/>
    </source>
</evidence>
<comment type="caution">
    <text evidence="3">The sequence shown here is derived from an EMBL/GenBank/DDBJ whole genome shotgun (WGS) entry which is preliminary data.</text>
</comment>
<keyword evidence="2" id="KW-0472">Membrane</keyword>
<keyword evidence="2" id="KW-0812">Transmembrane</keyword>
<evidence type="ECO:0000313" key="4">
    <source>
        <dbReference type="Proteomes" id="UP001628281"/>
    </source>
</evidence>
<accession>A0ABW8VB49</accession>
<dbReference type="EMBL" id="JBJLSN010000034">
    <property type="protein sequence ID" value="MFL7903586.1"/>
    <property type="molecule type" value="Genomic_DNA"/>
</dbReference>
<organism evidence="3 4">
    <name type="scientific">Azospirillum argentinense</name>
    <dbReference type="NCBI Taxonomy" id="2970906"/>
    <lineage>
        <taxon>Bacteria</taxon>
        <taxon>Pseudomonadati</taxon>
        <taxon>Pseudomonadota</taxon>
        <taxon>Alphaproteobacteria</taxon>
        <taxon>Rhodospirillales</taxon>
        <taxon>Azospirillaceae</taxon>
        <taxon>Azospirillum</taxon>
    </lineage>
</organism>
<reference evidence="3 4" key="1">
    <citation type="submission" date="2024-11" db="EMBL/GenBank/DDBJ databases">
        <title>Draft genome sequences of two bacteria associated to sugarcane roots in Colombia.</title>
        <authorList>
            <person name="Pardo-Diaz S."/>
            <person name="Masmela-Mendoza J."/>
            <person name="Delgadillo-Duran P."/>
            <person name="Bautista E.J."/>
            <person name="Rojas-Tapias D.F."/>
        </authorList>
    </citation>
    <scope>NUCLEOTIDE SEQUENCE [LARGE SCALE GENOMIC DNA]</scope>
    <source>
        <strain evidence="3 4">Ap18</strain>
    </source>
</reference>
<feature type="region of interest" description="Disordered" evidence="1">
    <location>
        <begin position="15"/>
        <end position="45"/>
    </location>
</feature>
<dbReference type="Proteomes" id="UP001628281">
    <property type="component" value="Unassembled WGS sequence"/>
</dbReference>
<feature type="transmembrane region" description="Helical" evidence="2">
    <location>
        <begin position="78"/>
        <end position="98"/>
    </location>
</feature>
<name>A0ABW8VB49_9PROT</name>
<sequence>MSASVENCAKPLPAIDVGEAGADPGPSSVHPINGAPEWLPTANNSPDRGWNVMVDQRTPQTRTATQARQGSIKHVGRYVLGISLPLAIVAMIAVYMIVF</sequence>
<protein>
    <submittedName>
        <fullName evidence="3">Uncharacterized protein</fullName>
    </submittedName>
</protein>